<evidence type="ECO:0000313" key="2">
    <source>
        <dbReference type="EMBL" id="SCY53293.1"/>
    </source>
</evidence>
<dbReference type="InterPro" id="IPR012659">
    <property type="entry name" value="CHP02444"/>
</dbReference>
<dbReference type="PATRIC" id="fig|451.8.peg.139"/>
<evidence type="ECO:0000313" key="3">
    <source>
        <dbReference type="Proteomes" id="UP000032414"/>
    </source>
</evidence>
<dbReference type="OrthoDB" id="5795846at2"/>
<dbReference type="EMBL" id="LN614830">
    <property type="protein sequence ID" value="CEG59906.1"/>
    <property type="molecule type" value="Genomic_DNA"/>
</dbReference>
<protein>
    <submittedName>
        <fullName evidence="2">TIGR02444 family protein</fullName>
    </submittedName>
</protein>
<reference evidence="2 4" key="3">
    <citation type="submission" date="2016-10" db="EMBL/GenBank/DDBJ databases">
        <authorList>
            <person name="Varghese N."/>
            <person name="Submissions S."/>
        </authorList>
    </citation>
    <scope>NUCLEOTIDE SEQUENCE [LARGE SCALE GENOMIC DNA]</scope>
    <source>
        <strain evidence="2 4">ATCC 33218</strain>
    </source>
</reference>
<dbReference type="RefSeq" id="WP_052679423.1">
    <property type="nucleotide sequence ID" value="NZ_CP020614.1"/>
</dbReference>
<dbReference type="KEGG" id="tmc:LMI_0561"/>
<dbReference type="Pfam" id="PF09523">
    <property type="entry name" value="DUF2390"/>
    <property type="match status" value="1"/>
</dbReference>
<organism evidence="1 3">
    <name type="scientific">Legionella micdadei</name>
    <name type="common">Tatlockia micdadei</name>
    <dbReference type="NCBI Taxonomy" id="451"/>
    <lineage>
        <taxon>Bacteria</taxon>
        <taxon>Pseudomonadati</taxon>
        <taxon>Pseudomonadota</taxon>
        <taxon>Gammaproteobacteria</taxon>
        <taxon>Legionellales</taxon>
        <taxon>Legionellaceae</taxon>
        <taxon>Legionella</taxon>
    </lineage>
</organism>
<dbReference type="NCBIfam" id="TIGR02444">
    <property type="entry name" value="TIGR02444 family protein"/>
    <property type="match status" value="1"/>
</dbReference>
<dbReference type="EMBL" id="FMVN01000009">
    <property type="protein sequence ID" value="SCY53293.1"/>
    <property type="molecule type" value="Genomic_DNA"/>
</dbReference>
<reference evidence="3" key="1">
    <citation type="submission" date="2014-09" db="EMBL/GenBank/DDBJ databases">
        <authorList>
            <person name="Gomez-Valero L."/>
        </authorList>
    </citation>
    <scope>NUCLEOTIDE SEQUENCE [LARGE SCALE GENOMIC DNA]</scope>
    <source>
        <strain evidence="3">ATCC33218</strain>
    </source>
</reference>
<reference evidence="1" key="2">
    <citation type="submission" date="2014-09" db="EMBL/GenBank/DDBJ databases">
        <authorList>
            <person name="GOMEZ-VALERO Laura"/>
        </authorList>
    </citation>
    <scope>NUCLEOTIDE SEQUENCE</scope>
    <source>
        <strain evidence="1">ATCC33218</strain>
    </source>
</reference>
<evidence type="ECO:0000313" key="4">
    <source>
        <dbReference type="Proteomes" id="UP000182998"/>
    </source>
</evidence>
<gene>
    <name evidence="1" type="ORF">LMI_0561</name>
    <name evidence="2" type="ORF">SAMN02982997_01996</name>
</gene>
<proteinExistence type="predicted"/>
<accession>A0A098GEJ9</accession>
<dbReference type="Proteomes" id="UP000182998">
    <property type="component" value="Unassembled WGS sequence"/>
</dbReference>
<name>A0A098GEJ9_LEGMI</name>
<sequence length="172" mass="20358">MANTLSDDLDNPFWQFSLKIYQHEKVKEACLSFQNQEGINVNLLLLCCWLAYGVEEISQFEFHQACSRITAWQQQVTHPLRQIRQYLKTTQETHWVKNFYQHVLVDEISSEAYQQFILYNCFANKQKNKCSMSVPSMLSYLGWLFENTKNISNNNLKLKIHTFAHLIEDIVE</sequence>
<dbReference type="AlphaFoldDB" id="A0A098GEJ9"/>
<keyword evidence="4" id="KW-1185">Reference proteome</keyword>
<dbReference type="STRING" id="451.B6N58_12505"/>
<dbReference type="HOGENOM" id="CLU_119976_0_1_6"/>
<dbReference type="Proteomes" id="UP000032414">
    <property type="component" value="Chromosome I"/>
</dbReference>
<evidence type="ECO:0000313" key="1">
    <source>
        <dbReference type="EMBL" id="CEG59906.1"/>
    </source>
</evidence>